<dbReference type="PRINTS" id="PR00103">
    <property type="entry name" value="CAMPKINASE"/>
</dbReference>
<dbReference type="Gene3D" id="2.60.120.10">
    <property type="entry name" value="Jelly Rolls"/>
    <property type="match status" value="1"/>
</dbReference>
<dbReference type="PROSITE" id="PS50042">
    <property type="entry name" value="CNMP_BINDING_3"/>
    <property type="match status" value="1"/>
</dbReference>
<dbReference type="PROSITE" id="PS00889">
    <property type="entry name" value="CNMP_BINDING_2"/>
    <property type="match status" value="1"/>
</dbReference>
<organism evidence="2 3">
    <name type="scientific">Phototrophicus methaneseepsis</name>
    <dbReference type="NCBI Taxonomy" id="2710758"/>
    <lineage>
        <taxon>Bacteria</taxon>
        <taxon>Bacillati</taxon>
        <taxon>Chloroflexota</taxon>
        <taxon>Candidatus Thermofontia</taxon>
        <taxon>Phototrophicales</taxon>
        <taxon>Phototrophicaceae</taxon>
        <taxon>Phototrophicus</taxon>
    </lineage>
</organism>
<dbReference type="PANTHER" id="PTHR23011:SF28">
    <property type="entry name" value="CYCLIC NUCLEOTIDE-BINDING DOMAIN CONTAINING PROTEIN"/>
    <property type="match status" value="1"/>
</dbReference>
<dbReference type="PROSITE" id="PS00888">
    <property type="entry name" value="CNMP_BINDING_1"/>
    <property type="match status" value="1"/>
</dbReference>
<evidence type="ECO:0000259" key="1">
    <source>
        <dbReference type="PROSITE" id="PS50042"/>
    </source>
</evidence>
<proteinExistence type="predicted"/>
<dbReference type="InterPro" id="IPR000595">
    <property type="entry name" value="cNMP-bd_dom"/>
</dbReference>
<dbReference type="Proteomes" id="UP000594468">
    <property type="component" value="Chromosome"/>
</dbReference>
<evidence type="ECO:0000313" key="3">
    <source>
        <dbReference type="Proteomes" id="UP000594468"/>
    </source>
</evidence>
<dbReference type="EMBL" id="CP062983">
    <property type="protein sequence ID" value="QPC83226.1"/>
    <property type="molecule type" value="Genomic_DNA"/>
</dbReference>
<reference evidence="2 3" key="1">
    <citation type="submission" date="2020-02" db="EMBL/GenBank/DDBJ databases">
        <authorList>
            <person name="Zheng R.K."/>
            <person name="Sun C.M."/>
        </authorList>
    </citation>
    <scope>NUCLEOTIDE SEQUENCE [LARGE SCALE GENOMIC DNA]</scope>
    <source>
        <strain evidence="3">rifampicinis</strain>
    </source>
</reference>
<dbReference type="RefSeq" id="WP_195171293.1">
    <property type="nucleotide sequence ID" value="NZ_CP062983.1"/>
</dbReference>
<name>A0A7S8EA74_9CHLR</name>
<feature type="domain" description="Cyclic nucleotide-binding" evidence="1">
    <location>
        <begin position="17"/>
        <end position="137"/>
    </location>
</feature>
<dbReference type="CDD" id="cd00038">
    <property type="entry name" value="CAP_ED"/>
    <property type="match status" value="1"/>
</dbReference>
<dbReference type="InterPro" id="IPR014710">
    <property type="entry name" value="RmlC-like_jellyroll"/>
</dbReference>
<dbReference type="AlphaFoldDB" id="A0A7S8EA74"/>
<dbReference type="KEGG" id="pmet:G4Y79_02290"/>
<dbReference type="SMART" id="SM00100">
    <property type="entry name" value="cNMP"/>
    <property type="match status" value="1"/>
</dbReference>
<dbReference type="InterPro" id="IPR018488">
    <property type="entry name" value="cNMP-bd_CS"/>
</dbReference>
<evidence type="ECO:0000313" key="2">
    <source>
        <dbReference type="EMBL" id="QPC83226.1"/>
    </source>
</evidence>
<keyword evidence="3" id="KW-1185">Reference proteome</keyword>
<dbReference type="PANTHER" id="PTHR23011">
    <property type="entry name" value="CYCLIC NUCLEOTIDE-BINDING DOMAIN CONTAINING PROTEIN"/>
    <property type="match status" value="1"/>
</dbReference>
<dbReference type="SUPFAM" id="SSF51206">
    <property type="entry name" value="cAMP-binding domain-like"/>
    <property type="match status" value="1"/>
</dbReference>
<dbReference type="Pfam" id="PF00027">
    <property type="entry name" value="cNMP_binding"/>
    <property type="match status" value="1"/>
</dbReference>
<sequence length="145" mass="16892">MAATIEDITEFLAKVPLFKELSDRHLRRIAKRIRERDYEADEVIVEQGQAGIGLYIMVRGEAIVKRQLLDGTEREVDRLHRTDFFGELSLLDEAPRTASVIAAENVKCLALLKLDFLEELDREPEMAIEMLKEMARRYRRMMARI</sequence>
<protein>
    <submittedName>
        <fullName evidence="2">Cyclic nucleotide-binding domain-containing protein</fullName>
    </submittedName>
</protein>
<gene>
    <name evidence="2" type="ORF">G4Y79_02290</name>
</gene>
<dbReference type="InterPro" id="IPR018490">
    <property type="entry name" value="cNMP-bd_dom_sf"/>
</dbReference>
<accession>A0A7S8EA74</accession>